<dbReference type="NCBIfam" id="TIGR03860">
    <property type="entry name" value="FMN_nitrolo"/>
    <property type="match status" value="1"/>
</dbReference>
<comment type="similarity">
    <text evidence="5">Belongs to the NtaA/SnaA/DszA monooxygenase family.</text>
</comment>
<organism evidence="7 8">
    <name type="scientific">Sphingomonas abietis</name>
    <dbReference type="NCBI Taxonomy" id="3012344"/>
    <lineage>
        <taxon>Bacteria</taxon>
        <taxon>Pseudomonadati</taxon>
        <taxon>Pseudomonadota</taxon>
        <taxon>Alphaproteobacteria</taxon>
        <taxon>Sphingomonadales</taxon>
        <taxon>Sphingomonadaceae</taxon>
        <taxon>Sphingomonas</taxon>
    </lineage>
</organism>
<accession>A0ABY7NLP9</accession>
<proteinExistence type="inferred from homology"/>
<protein>
    <submittedName>
        <fullName evidence="7">LLM class flavin-dependent oxidoreductase</fullName>
    </submittedName>
</protein>
<name>A0ABY7NLP9_9SPHN</name>
<dbReference type="Pfam" id="PF00296">
    <property type="entry name" value="Bac_luciferase"/>
    <property type="match status" value="1"/>
</dbReference>
<dbReference type="Proteomes" id="UP001210865">
    <property type="component" value="Chromosome"/>
</dbReference>
<dbReference type="PANTHER" id="PTHR30011:SF16">
    <property type="entry name" value="C2H2 FINGER DOMAIN TRANSCRIPTION FACTOR (EUROFUNG)-RELATED"/>
    <property type="match status" value="1"/>
</dbReference>
<evidence type="ECO:0000256" key="3">
    <source>
        <dbReference type="ARBA" id="ARBA00023002"/>
    </source>
</evidence>
<feature type="domain" description="Luciferase-like" evidence="6">
    <location>
        <begin position="31"/>
        <end position="394"/>
    </location>
</feature>
<dbReference type="RefSeq" id="WP_270076202.1">
    <property type="nucleotide sequence ID" value="NZ_CP115174.1"/>
</dbReference>
<evidence type="ECO:0000313" key="7">
    <source>
        <dbReference type="EMBL" id="WBO21553.1"/>
    </source>
</evidence>
<evidence type="ECO:0000313" key="8">
    <source>
        <dbReference type="Proteomes" id="UP001210865"/>
    </source>
</evidence>
<keyword evidence="2" id="KW-0288">FMN</keyword>
<keyword evidence="1" id="KW-0285">Flavoprotein</keyword>
<gene>
    <name evidence="7" type="ORF">PBT88_15395</name>
</gene>
<evidence type="ECO:0000256" key="5">
    <source>
        <dbReference type="ARBA" id="ARBA00033748"/>
    </source>
</evidence>
<evidence type="ECO:0000256" key="1">
    <source>
        <dbReference type="ARBA" id="ARBA00022630"/>
    </source>
</evidence>
<reference evidence="7 8" key="1">
    <citation type="submission" date="2022-12" db="EMBL/GenBank/DDBJ databases">
        <title>Sphingomonas abieness sp. nov., an endophytic bacterium isolated from Abies koreana.</title>
        <authorList>
            <person name="Jiang L."/>
            <person name="Lee J."/>
        </authorList>
    </citation>
    <scope>NUCLEOTIDE SEQUENCE [LARGE SCALE GENOMIC DNA]</scope>
    <source>
        <strain evidence="8">PAMB 00755</strain>
    </source>
</reference>
<sequence>MTARKPILLNGFKQATVGHTAIGLWRHPDSQAHRYNQLDYWLDTARTLEEGGFSGLFIADVLGVLDVYQGRIDATLRAGIQTPSIDPLVLVSAMAAVTSRLGFAITLSTSYEQPYLLARRLASLDHLTGGRIGWNIVTSALDSAARNLGRDRQHSHADRYQIAEEYMEVVYKLWEGSWEDDAVGRDVGGNLFADPAKVHAIGHKGANFSVPSAFLVEPSPQRTPVLFQAGSSEAGRGFAAAHAEGVFLVSPDTGSLRETIEDVRDRAAGRGRGADAIRFFPLATVIVAETDAAAQAQLDDYRCYIDAEAVIARHSAIIQHDLSTADLDRPLARVDTDGIRGVIEETTRGPIETRPTLRQFAETIGITGGGLIVAGSAKTVADALEGWIEESGADGFNIPGVMPCRTFPDFTRLLTPELQRRGRLMAIGGPAHSGNNSLAPARHAFPPNIQRRFGAENHRCEKSG</sequence>
<keyword evidence="3" id="KW-0560">Oxidoreductase</keyword>
<dbReference type="CDD" id="cd01095">
    <property type="entry name" value="Nitrilotriacetate_monoxgenase"/>
    <property type="match status" value="1"/>
</dbReference>
<dbReference type="InterPro" id="IPR036661">
    <property type="entry name" value="Luciferase-like_sf"/>
</dbReference>
<dbReference type="PIRSF" id="PIRSF000337">
    <property type="entry name" value="NTA_MOA"/>
    <property type="match status" value="1"/>
</dbReference>
<keyword evidence="4" id="KW-0503">Monooxygenase</keyword>
<dbReference type="InterPro" id="IPR016215">
    <property type="entry name" value="NTA_MOA"/>
</dbReference>
<dbReference type="SUPFAM" id="SSF51679">
    <property type="entry name" value="Bacterial luciferase-like"/>
    <property type="match status" value="1"/>
</dbReference>
<dbReference type="EMBL" id="CP115174">
    <property type="protein sequence ID" value="WBO21553.1"/>
    <property type="molecule type" value="Genomic_DNA"/>
</dbReference>
<keyword evidence="8" id="KW-1185">Reference proteome</keyword>
<evidence type="ECO:0000256" key="4">
    <source>
        <dbReference type="ARBA" id="ARBA00023033"/>
    </source>
</evidence>
<dbReference type="PANTHER" id="PTHR30011">
    <property type="entry name" value="ALKANESULFONATE MONOOXYGENASE-RELATED"/>
    <property type="match status" value="1"/>
</dbReference>
<dbReference type="InterPro" id="IPR051260">
    <property type="entry name" value="Diverse_substr_monoxygenases"/>
</dbReference>
<dbReference type="InterPro" id="IPR011251">
    <property type="entry name" value="Luciferase-like_dom"/>
</dbReference>
<dbReference type="Gene3D" id="3.20.20.30">
    <property type="entry name" value="Luciferase-like domain"/>
    <property type="match status" value="1"/>
</dbReference>
<evidence type="ECO:0000256" key="2">
    <source>
        <dbReference type="ARBA" id="ARBA00022643"/>
    </source>
</evidence>
<evidence type="ECO:0000259" key="6">
    <source>
        <dbReference type="Pfam" id="PF00296"/>
    </source>
</evidence>